<name>A0ABV4P7W2_9GAMM</name>
<gene>
    <name evidence="1" type="ORF">ACCI49_24540</name>
</gene>
<proteinExistence type="predicted"/>
<sequence length="134" mass="15794">MAEIAIRDLLWEWSRAYPERAGDSVSWPRMSAFSREMVSGNRESPEPINVNRAELTDAAVLAYLNAVSRRRDQEKAELEGLVFWLRYYYRWDIRFICKKVQRSKAWVENMNQLIEASVESVHLVQQKSTKESPR</sequence>
<evidence type="ECO:0000313" key="1">
    <source>
        <dbReference type="EMBL" id="MFA0814039.1"/>
    </source>
</evidence>
<reference evidence="1 2" key="1">
    <citation type="submission" date="2024-08" db="EMBL/GenBank/DDBJ databases">
        <authorList>
            <person name="Ishaq N."/>
        </authorList>
    </citation>
    <scope>NUCLEOTIDE SEQUENCE [LARGE SCALE GENOMIC DNA]</scope>
    <source>
        <strain evidence="1 2">DSM 18651</strain>
    </source>
</reference>
<protein>
    <submittedName>
        <fullName evidence="1">Uncharacterized protein</fullName>
    </submittedName>
</protein>
<dbReference type="Proteomes" id="UP001569428">
    <property type="component" value="Unassembled WGS sequence"/>
</dbReference>
<evidence type="ECO:0000313" key="2">
    <source>
        <dbReference type="Proteomes" id="UP001569428"/>
    </source>
</evidence>
<accession>A0ABV4P7W2</accession>
<dbReference type="RefSeq" id="WP_371841882.1">
    <property type="nucleotide sequence ID" value="NZ_JBGMEK010000210.1"/>
</dbReference>
<organism evidence="1 2">
    <name type="scientific">Microbulbifer epialgicus</name>
    <dbReference type="NCBI Taxonomy" id="393907"/>
    <lineage>
        <taxon>Bacteria</taxon>
        <taxon>Pseudomonadati</taxon>
        <taxon>Pseudomonadota</taxon>
        <taxon>Gammaproteobacteria</taxon>
        <taxon>Cellvibrionales</taxon>
        <taxon>Microbulbiferaceae</taxon>
        <taxon>Microbulbifer</taxon>
    </lineage>
</organism>
<keyword evidence="2" id="KW-1185">Reference proteome</keyword>
<dbReference type="EMBL" id="JBGMEK010000210">
    <property type="protein sequence ID" value="MFA0814039.1"/>
    <property type="molecule type" value="Genomic_DNA"/>
</dbReference>
<comment type="caution">
    <text evidence="1">The sequence shown here is derived from an EMBL/GenBank/DDBJ whole genome shotgun (WGS) entry which is preliminary data.</text>
</comment>